<evidence type="ECO:0008006" key="4">
    <source>
        <dbReference type="Google" id="ProtNLM"/>
    </source>
</evidence>
<organism evidence="2 3">
    <name type="scientific">Plakobranchus ocellatus</name>
    <dbReference type="NCBI Taxonomy" id="259542"/>
    <lineage>
        <taxon>Eukaryota</taxon>
        <taxon>Metazoa</taxon>
        <taxon>Spiralia</taxon>
        <taxon>Lophotrochozoa</taxon>
        <taxon>Mollusca</taxon>
        <taxon>Gastropoda</taxon>
        <taxon>Heterobranchia</taxon>
        <taxon>Euthyneura</taxon>
        <taxon>Panpulmonata</taxon>
        <taxon>Sacoglossa</taxon>
        <taxon>Placobranchoidea</taxon>
        <taxon>Plakobranchidae</taxon>
        <taxon>Plakobranchus</taxon>
    </lineage>
</organism>
<reference evidence="2 3" key="1">
    <citation type="journal article" date="2021" name="Elife">
        <title>Chloroplast acquisition without the gene transfer in kleptoplastic sea slugs, Plakobranchus ocellatus.</title>
        <authorList>
            <person name="Maeda T."/>
            <person name="Takahashi S."/>
            <person name="Yoshida T."/>
            <person name="Shimamura S."/>
            <person name="Takaki Y."/>
            <person name="Nagai Y."/>
            <person name="Toyoda A."/>
            <person name="Suzuki Y."/>
            <person name="Arimoto A."/>
            <person name="Ishii H."/>
            <person name="Satoh N."/>
            <person name="Nishiyama T."/>
            <person name="Hasebe M."/>
            <person name="Maruyama T."/>
            <person name="Minagawa J."/>
            <person name="Obokata J."/>
            <person name="Shigenobu S."/>
        </authorList>
    </citation>
    <scope>NUCLEOTIDE SEQUENCE [LARGE SCALE GENOMIC DNA]</scope>
</reference>
<evidence type="ECO:0000313" key="2">
    <source>
        <dbReference type="EMBL" id="GFO38876.1"/>
    </source>
</evidence>
<dbReference type="AlphaFoldDB" id="A0AAV4D3V8"/>
<protein>
    <recommendedName>
        <fullName evidence="4">Secreted protein</fullName>
    </recommendedName>
</protein>
<feature type="signal peptide" evidence="1">
    <location>
        <begin position="1"/>
        <end position="32"/>
    </location>
</feature>
<accession>A0AAV4D3V8</accession>
<gene>
    <name evidence="2" type="ORF">PoB_006538100</name>
</gene>
<feature type="chain" id="PRO_5043696945" description="Secreted protein" evidence="1">
    <location>
        <begin position="33"/>
        <end position="108"/>
    </location>
</feature>
<proteinExistence type="predicted"/>
<evidence type="ECO:0000256" key="1">
    <source>
        <dbReference type="SAM" id="SignalP"/>
    </source>
</evidence>
<name>A0AAV4D3V8_9GAST</name>
<dbReference type="Proteomes" id="UP000735302">
    <property type="component" value="Unassembled WGS sequence"/>
</dbReference>
<keyword evidence="1" id="KW-0732">Signal</keyword>
<comment type="caution">
    <text evidence="2">The sequence shown here is derived from an EMBL/GenBank/DDBJ whole genome shotgun (WGS) entry which is preliminary data.</text>
</comment>
<evidence type="ECO:0000313" key="3">
    <source>
        <dbReference type="Proteomes" id="UP000735302"/>
    </source>
</evidence>
<keyword evidence="3" id="KW-1185">Reference proteome</keyword>
<sequence>MRQKLRHAVRNAVTTFCHNLLVFVWLGADGGANLQRRVPTGFRLSSLSTMPRFCKETALLQDSGVDYIRGPESQTDNATSHCGTLPLTRYRGGTVQAQSRLRRQSQFD</sequence>
<dbReference type="EMBL" id="BLXT01007365">
    <property type="protein sequence ID" value="GFO38876.1"/>
    <property type="molecule type" value="Genomic_DNA"/>
</dbReference>